<evidence type="ECO:0000313" key="2">
    <source>
        <dbReference type="EMBL" id="MFD2174737.1"/>
    </source>
</evidence>
<dbReference type="Gene3D" id="2.40.50.100">
    <property type="match status" value="1"/>
</dbReference>
<proteinExistence type="predicted"/>
<dbReference type="Proteomes" id="UP001597413">
    <property type="component" value="Unassembled WGS sequence"/>
</dbReference>
<dbReference type="SUPFAM" id="SSF111369">
    <property type="entry name" value="HlyD-like secretion proteins"/>
    <property type="match status" value="2"/>
</dbReference>
<keyword evidence="3" id="KW-1185">Reference proteome</keyword>
<gene>
    <name evidence="2" type="ORF">ACFSM0_11590</name>
</gene>
<organism evidence="2 3">
    <name type="scientific">Rhodobacter lacus</name>
    <dbReference type="NCBI Taxonomy" id="1641972"/>
    <lineage>
        <taxon>Bacteria</taxon>
        <taxon>Pseudomonadati</taxon>
        <taxon>Pseudomonadota</taxon>
        <taxon>Alphaproteobacteria</taxon>
        <taxon>Rhodobacterales</taxon>
        <taxon>Rhodobacter group</taxon>
        <taxon>Rhodobacter</taxon>
    </lineage>
</organism>
<dbReference type="Pfam" id="PF25917">
    <property type="entry name" value="BSH_RND"/>
    <property type="match status" value="1"/>
</dbReference>
<accession>A0ABW5A8X2</accession>
<dbReference type="InterPro" id="IPR058625">
    <property type="entry name" value="MdtA-like_BSH"/>
</dbReference>
<dbReference type="SUPFAM" id="SSF56954">
    <property type="entry name" value="Outer membrane efflux proteins (OEP)"/>
    <property type="match status" value="1"/>
</dbReference>
<comment type="caution">
    <text evidence="2">The sequence shown here is derived from an EMBL/GenBank/DDBJ whole genome shotgun (WGS) entry which is preliminary data.</text>
</comment>
<dbReference type="Gene3D" id="2.40.30.170">
    <property type="match status" value="1"/>
</dbReference>
<dbReference type="PANTHER" id="PTHR30386:SF24">
    <property type="entry name" value="MULTIDRUG RESISTANCE EFFLUX PUMP"/>
    <property type="match status" value="1"/>
</dbReference>
<dbReference type="InterPro" id="IPR050739">
    <property type="entry name" value="MFP"/>
</dbReference>
<protein>
    <submittedName>
        <fullName evidence="2">HlyD family secretion protein</fullName>
    </submittedName>
</protein>
<sequence length="372" mass="39146">MFQFFRSPTNYVATLAGIGGVVLVLFAFGLPPFTSAAQTTNDAYVRGKVTFLSPQIAGLIDAVPAQDYQRVKKGDLLVKIDDRIFRQKVAQAQASLEAAQASLANNAQDRVSDEATLASARAKYDIAKQDLATQKAASERFSALFVKGVVTKTTADDAQVAYLAAQTSEQSAAAALKVAEQDLASNGIEKQSLLAAVDGAQAALRLAEIDLENTRITAPEDGTLGEVAARVGQYVSAGTQIGTLVPDIRWVSAAFKETQIAGMTIGQKATFTVDALDNVELHGTIEWFSPATGSEFAVLKSDNATGNFTKITQRLPVRIRIDPDQPLAGRLVPGMSVVVRIDTAGPSSVSAAELPANTISFAPISSAAAATR</sequence>
<feature type="domain" description="Multidrug resistance protein MdtA-like barrel-sandwich hybrid" evidence="1">
    <location>
        <begin position="52"/>
        <end position="244"/>
    </location>
</feature>
<reference evidence="3" key="1">
    <citation type="journal article" date="2019" name="Int. J. Syst. Evol. Microbiol.">
        <title>The Global Catalogue of Microorganisms (GCM) 10K type strain sequencing project: providing services to taxonomists for standard genome sequencing and annotation.</title>
        <authorList>
            <consortium name="The Broad Institute Genomics Platform"/>
            <consortium name="The Broad Institute Genome Sequencing Center for Infectious Disease"/>
            <person name="Wu L."/>
            <person name="Ma J."/>
        </authorList>
    </citation>
    <scope>NUCLEOTIDE SEQUENCE [LARGE SCALE GENOMIC DNA]</scope>
    <source>
        <strain evidence="3">CCUG 55131</strain>
    </source>
</reference>
<name>A0ABW5A8X2_9RHOB</name>
<evidence type="ECO:0000313" key="3">
    <source>
        <dbReference type="Proteomes" id="UP001597413"/>
    </source>
</evidence>
<dbReference type="PANTHER" id="PTHR30386">
    <property type="entry name" value="MEMBRANE FUSION SUBUNIT OF EMRAB-TOLC MULTIDRUG EFFLUX PUMP"/>
    <property type="match status" value="1"/>
</dbReference>
<evidence type="ECO:0000259" key="1">
    <source>
        <dbReference type="Pfam" id="PF25917"/>
    </source>
</evidence>
<dbReference type="Gene3D" id="1.10.287.470">
    <property type="entry name" value="Helix hairpin bin"/>
    <property type="match status" value="1"/>
</dbReference>
<dbReference type="RefSeq" id="WP_377390477.1">
    <property type="nucleotide sequence ID" value="NZ_JBHUIX010000011.1"/>
</dbReference>
<dbReference type="EMBL" id="JBHUIX010000011">
    <property type="protein sequence ID" value="MFD2174737.1"/>
    <property type="molecule type" value="Genomic_DNA"/>
</dbReference>